<dbReference type="InterPro" id="IPR013083">
    <property type="entry name" value="Znf_RING/FYVE/PHD"/>
</dbReference>
<evidence type="ECO:0000256" key="10">
    <source>
        <dbReference type="ARBA" id="ARBA00023002"/>
    </source>
</evidence>
<dbReference type="EMBL" id="HG805913">
    <property type="protein sequence ID" value="CDW54726.1"/>
    <property type="molecule type" value="Genomic_DNA"/>
</dbReference>
<evidence type="ECO:0000256" key="2">
    <source>
        <dbReference type="ARBA" id="ARBA00004123"/>
    </source>
</evidence>
<dbReference type="SUPFAM" id="SSF57903">
    <property type="entry name" value="FYVE/PHD zinc finger"/>
    <property type="match status" value="1"/>
</dbReference>
<evidence type="ECO:0000256" key="3">
    <source>
        <dbReference type="ARBA" id="ARBA00006801"/>
    </source>
</evidence>
<evidence type="ECO:0000259" key="17">
    <source>
        <dbReference type="PROSITE" id="PS51183"/>
    </source>
</evidence>
<keyword evidence="12" id="KW-0539">Nucleus</keyword>
<comment type="similarity">
    <text evidence="3">Belongs to the JARID1 histone demethylase family.</text>
</comment>
<feature type="domain" description="ARID" evidence="16">
    <location>
        <begin position="78"/>
        <end position="166"/>
    </location>
</feature>
<dbReference type="PROSITE" id="PS50016">
    <property type="entry name" value="ZF_PHD_2"/>
    <property type="match status" value="1"/>
</dbReference>
<dbReference type="Gene3D" id="1.10.150.60">
    <property type="entry name" value="ARID DNA-binding domain"/>
    <property type="match status" value="1"/>
</dbReference>
<dbReference type="GO" id="GO:0008168">
    <property type="term" value="F:methyltransferase activity"/>
    <property type="evidence" value="ECO:0007669"/>
    <property type="project" value="UniProtKB-KW"/>
</dbReference>
<evidence type="ECO:0000313" key="19">
    <source>
        <dbReference type="EMBL" id="CDW54726.1"/>
    </source>
</evidence>
<keyword evidence="19" id="KW-0808">Transferase</keyword>
<dbReference type="InterPro" id="IPR019787">
    <property type="entry name" value="Znf_PHD-finger"/>
</dbReference>
<dbReference type="SUPFAM" id="SSF51197">
    <property type="entry name" value="Clavaminate synthase-like"/>
    <property type="match status" value="1"/>
</dbReference>
<dbReference type="PROSITE" id="PS51184">
    <property type="entry name" value="JMJC"/>
    <property type="match status" value="1"/>
</dbReference>
<dbReference type="Gene3D" id="3.30.40.10">
    <property type="entry name" value="Zinc/RING finger domain, C3HC4 (zinc finger)"/>
    <property type="match status" value="1"/>
</dbReference>
<dbReference type="SMART" id="SM00249">
    <property type="entry name" value="PHD"/>
    <property type="match status" value="1"/>
</dbReference>
<proteinExistence type="inferred from homology"/>
<evidence type="ECO:0000256" key="13">
    <source>
        <dbReference type="ARBA" id="ARBA00048734"/>
    </source>
</evidence>
<dbReference type="PROSITE" id="PS51183">
    <property type="entry name" value="JMJN"/>
    <property type="match status" value="1"/>
</dbReference>
<dbReference type="SUPFAM" id="SSF46774">
    <property type="entry name" value="ARID-like"/>
    <property type="match status" value="1"/>
</dbReference>
<evidence type="ECO:0000313" key="20">
    <source>
        <dbReference type="Proteomes" id="UP000030665"/>
    </source>
</evidence>
<evidence type="ECO:0000256" key="7">
    <source>
        <dbReference type="ARBA" id="ARBA00022833"/>
    </source>
</evidence>
<evidence type="ECO:0000256" key="11">
    <source>
        <dbReference type="ARBA" id="ARBA00023004"/>
    </source>
</evidence>
<comment type="subcellular location">
    <subcellularLocation>
        <location evidence="2">Nucleus</location>
    </subcellularLocation>
</comment>
<evidence type="ECO:0000259" key="16">
    <source>
        <dbReference type="PROSITE" id="PS51011"/>
    </source>
</evidence>
<evidence type="ECO:0000256" key="14">
    <source>
        <dbReference type="PROSITE-ProRule" id="PRU00146"/>
    </source>
</evidence>
<feature type="domain" description="JmjC" evidence="18">
    <location>
        <begin position="348"/>
        <end position="514"/>
    </location>
</feature>
<dbReference type="PROSITE" id="PS51011">
    <property type="entry name" value="ARID"/>
    <property type="match status" value="1"/>
</dbReference>
<keyword evidence="10" id="KW-0560">Oxidoreductase</keyword>
<dbReference type="PANTHER" id="PTHR10694">
    <property type="entry name" value="LYSINE-SPECIFIC DEMETHYLASE"/>
    <property type="match status" value="1"/>
</dbReference>
<dbReference type="Pfam" id="PF02373">
    <property type="entry name" value="JmjC"/>
    <property type="match status" value="1"/>
</dbReference>
<dbReference type="InterPro" id="IPR003349">
    <property type="entry name" value="JmjN"/>
</dbReference>
<comment type="catalytic activity">
    <reaction evidence="13">
        <text>N(6),N(6),N(6)-trimethyl-L-lysyl(4)-[histone H3] + 3 2-oxoglutarate + 3 O2 = L-lysyl(4)-[histone H3] + 3 formaldehyde + 3 succinate + 3 CO2</text>
        <dbReference type="Rhea" id="RHEA:60208"/>
        <dbReference type="Rhea" id="RHEA-COMP:15537"/>
        <dbReference type="Rhea" id="RHEA-COMP:15547"/>
        <dbReference type="ChEBI" id="CHEBI:15379"/>
        <dbReference type="ChEBI" id="CHEBI:16526"/>
        <dbReference type="ChEBI" id="CHEBI:16810"/>
        <dbReference type="ChEBI" id="CHEBI:16842"/>
        <dbReference type="ChEBI" id="CHEBI:29969"/>
        <dbReference type="ChEBI" id="CHEBI:30031"/>
        <dbReference type="ChEBI" id="CHEBI:61961"/>
        <dbReference type="EC" id="1.14.11.67"/>
    </reaction>
</comment>
<dbReference type="InterPro" id="IPR001965">
    <property type="entry name" value="Znf_PHD"/>
</dbReference>
<dbReference type="Pfam" id="PF02375">
    <property type="entry name" value="JmjN"/>
    <property type="match status" value="1"/>
</dbReference>
<accession>A0A077Z3X1</accession>
<comment type="cofactor">
    <cofactor evidence="1">
        <name>Fe(2+)</name>
        <dbReference type="ChEBI" id="CHEBI:29033"/>
    </cofactor>
</comment>
<dbReference type="Pfam" id="PF01388">
    <property type="entry name" value="ARID"/>
    <property type="match status" value="1"/>
</dbReference>
<keyword evidence="6 14" id="KW-0863">Zinc-finger</keyword>
<evidence type="ECO:0000256" key="1">
    <source>
        <dbReference type="ARBA" id="ARBA00001954"/>
    </source>
</evidence>
<keyword evidence="5" id="KW-0479">Metal-binding</keyword>
<keyword evidence="8" id="KW-0156">Chromatin regulator</keyword>
<dbReference type="Proteomes" id="UP000030665">
    <property type="component" value="Unassembled WGS sequence"/>
</dbReference>
<dbReference type="GO" id="GO:0032259">
    <property type="term" value="P:methylation"/>
    <property type="evidence" value="ECO:0007669"/>
    <property type="project" value="UniProtKB-KW"/>
</dbReference>
<dbReference type="GO" id="GO:0003677">
    <property type="term" value="F:DNA binding"/>
    <property type="evidence" value="ECO:0007669"/>
    <property type="project" value="InterPro"/>
</dbReference>
<dbReference type="GO" id="GO:0034647">
    <property type="term" value="F:histone H3K4me/H3K4me2/H3K4me3 demethylase activity"/>
    <property type="evidence" value="ECO:0007669"/>
    <property type="project" value="UniProtKB-EC"/>
</dbReference>
<dbReference type="InterPro" id="IPR011011">
    <property type="entry name" value="Znf_FYVE_PHD"/>
</dbReference>
<dbReference type="OrthoDB" id="1678912at2759"/>
<dbReference type="EC" id="1.14.11.67" evidence="4"/>
<evidence type="ECO:0000256" key="4">
    <source>
        <dbReference type="ARBA" id="ARBA00012902"/>
    </source>
</evidence>
<dbReference type="STRING" id="36087.A0A077Z3X1"/>
<organism evidence="19 20">
    <name type="scientific">Trichuris trichiura</name>
    <name type="common">Whipworm</name>
    <name type="synonym">Trichocephalus trichiurus</name>
    <dbReference type="NCBI Taxonomy" id="36087"/>
    <lineage>
        <taxon>Eukaryota</taxon>
        <taxon>Metazoa</taxon>
        <taxon>Ecdysozoa</taxon>
        <taxon>Nematoda</taxon>
        <taxon>Enoplea</taxon>
        <taxon>Dorylaimia</taxon>
        <taxon>Trichinellida</taxon>
        <taxon>Trichuridae</taxon>
        <taxon>Trichuris</taxon>
    </lineage>
</organism>
<keyword evidence="20" id="KW-1185">Reference proteome</keyword>
<dbReference type="InterPro" id="IPR048615">
    <property type="entry name" value="KDM5_C-hel"/>
</dbReference>
<evidence type="ECO:0000256" key="12">
    <source>
        <dbReference type="ARBA" id="ARBA00023242"/>
    </source>
</evidence>
<feature type="domain" description="JmjN" evidence="17">
    <location>
        <begin position="13"/>
        <end position="54"/>
    </location>
</feature>
<dbReference type="InterPro" id="IPR003347">
    <property type="entry name" value="JmjC_dom"/>
</dbReference>
<evidence type="ECO:0000256" key="5">
    <source>
        <dbReference type="ARBA" id="ARBA00022723"/>
    </source>
</evidence>
<dbReference type="SMART" id="SM00501">
    <property type="entry name" value="BRIGHT"/>
    <property type="match status" value="1"/>
</dbReference>
<reference evidence="19" key="1">
    <citation type="submission" date="2014-01" db="EMBL/GenBank/DDBJ databases">
        <authorList>
            <person name="Aslett M."/>
        </authorList>
    </citation>
    <scope>NUCLEOTIDE SEQUENCE</scope>
</reference>
<keyword evidence="19" id="KW-0489">Methyltransferase</keyword>
<evidence type="ECO:0000259" key="18">
    <source>
        <dbReference type="PROSITE" id="PS51184"/>
    </source>
</evidence>
<evidence type="ECO:0000256" key="8">
    <source>
        <dbReference type="ARBA" id="ARBA00022853"/>
    </source>
</evidence>
<keyword evidence="7" id="KW-0862">Zinc</keyword>
<dbReference type="GO" id="GO:0008270">
    <property type="term" value="F:zinc ion binding"/>
    <property type="evidence" value="ECO:0007669"/>
    <property type="project" value="UniProtKB-KW"/>
</dbReference>
<dbReference type="Pfam" id="PF02928">
    <property type="entry name" value="zf-C5HC2"/>
    <property type="match status" value="1"/>
</dbReference>
<dbReference type="InterPro" id="IPR001606">
    <property type="entry name" value="ARID_dom"/>
</dbReference>
<dbReference type="SMART" id="SM00545">
    <property type="entry name" value="JmjN"/>
    <property type="match status" value="1"/>
</dbReference>
<evidence type="ECO:0000256" key="6">
    <source>
        <dbReference type="ARBA" id="ARBA00022771"/>
    </source>
</evidence>
<dbReference type="Pfam" id="PF00628">
    <property type="entry name" value="PHD"/>
    <property type="match status" value="1"/>
</dbReference>
<gene>
    <name evidence="19" type="ORF">TTRE_0000299601</name>
</gene>
<dbReference type="Pfam" id="PF21323">
    <property type="entry name" value="KDM5_C-hel"/>
    <property type="match status" value="1"/>
</dbReference>
<dbReference type="InterPro" id="IPR004198">
    <property type="entry name" value="Znf_C5HC2"/>
</dbReference>
<dbReference type="SMART" id="SM01014">
    <property type="entry name" value="ARID"/>
    <property type="match status" value="1"/>
</dbReference>
<dbReference type="GO" id="GO:0000785">
    <property type="term" value="C:chromatin"/>
    <property type="evidence" value="ECO:0007669"/>
    <property type="project" value="TreeGrafter"/>
</dbReference>
<protein>
    <recommendedName>
        <fullName evidence="4">[histone H3]-trimethyl-L-lysine(4) demethylase</fullName>
        <ecNumber evidence="4">1.14.11.67</ecNumber>
    </recommendedName>
</protein>
<dbReference type="PANTHER" id="PTHR10694:SF33">
    <property type="entry name" value="LYSINE-SPECIFIC DEMETHYLASE 5"/>
    <property type="match status" value="1"/>
</dbReference>
<keyword evidence="11" id="KW-0408">Iron</keyword>
<evidence type="ECO:0000256" key="9">
    <source>
        <dbReference type="ARBA" id="ARBA00022964"/>
    </source>
</evidence>
<name>A0A077Z3X1_TRITR</name>
<evidence type="ECO:0000259" key="15">
    <source>
        <dbReference type="PROSITE" id="PS50016"/>
    </source>
</evidence>
<dbReference type="Gene3D" id="2.60.120.650">
    <property type="entry name" value="Cupin"/>
    <property type="match status" value="1"/>
</dbReference>
<dbReference type="GO" id="GO:0005634">
    <property type="term" value="C:nucleus"/>
    <property type="evidence" value="ECO:0007669"/>
    <property type="project" value="UniProtKB-SubCell"/>
</dbReference>
<dbReference type="GO" id="GO:0006355">
    <property type="term" value="P:regulation of DNA-templated transcription"/>
    <property type="evidence" value="ECO:0007669"/>
    <property type="project" value="TreeGrafter"/>
</dbReference>
<sequence>MNAQEVRFQIPEAPALRPTAEEFRDPIAYISKLTAGYAQYGVVKVIPPATWKPHFVYDRRRFVFRPRLQKPYELNALLRVRNRFFATLKKFLHLQGLKLKIPRFNGRKLNLYELHREVQRRGGYNQCDQAQLWPQVATALSFDQSCWKQLKSSYAQLLLAYELHLAKVNEDSLPANNDNRTDVQEATDSATAKRFKPSTECDVASIFCNVCGRGDSEPSLLLCDSCNAAIHTHCLLPPLKKVPTGDWHCPRCVIEECRQSMSPFGFRNDVKSFTLSAFRQFAIDFKRNYFNCDPTKVSCDDVEKQFWQLVADPTSAVTVRYGSDISTMDVCSGFPTRSSPGLSFEEKICAFSPWNLKNMPSLPGSALSFIDGQVSGVNVPWLYVGMCFSTFCWHTEDHWCYSISYLHFGDAKTWYGVPGSAAELFEETIKNLTPELFNWQPDVMHHLVTLVDPKILLEKGVPVYKLHQKAGEFVITFPRSYHAGFNNGFNCAEAVNVCPAEWLPFGRQCIQSYCADRRLCVFSHEELLCKMATSENLALPLITAVYENLNEIICLESQLRSTLPSVSSRRLTYFEKIPDDERQCSICSTTLFLSCLECGCSPPKLVCLRDVARLSCSCDLQQCTFRYRHTSQELQDLLRGFEARFGKQLELPKSNETPTKSIENVA</sequence>
<dbReference type="InterPro" id="IPR036431">
    <property type="entry name" value="ARID_dom_sf"/>
</dbReference>
<keyword evidence="9" id="KW-0223">Dioxygenase</keyword>
<reference evidence="19" key="2">
    <citation type="submission" date="2014-03" db="EMBL/GenBank/DDBJ databases">
        <title>The whipworm genome and dual-species transcriptomics of an intimate host-pathogen interaction.</title>
        <authorList>
            <person name="Foth B.J."/>
            <person name="Tsai I.J."/>
            <person name="Reid A.J."/>
            <person name="Bancroft A.J."/>
            <person name="Nichol S."/>
            <person name="Tracey A."/>
            <person name="Holroyd N."/>
            <person name="Cotton J.A."/>
            <person name="Stanley E.J."/>
            <person name="Zarowiecki M."/>
            <person name="Liu J.Z."/>
            <person name="Huckvale T."/>
            <person name="Cooper P.J."/>
            <person name="Grencis R.K."/>
            <person name="Berriman M."/>
        </authorList>
    </citation>
    <scope>NUCLEOTIDE SEQUENCE [LARGE SCALE GENOMIC DNA]</scope>
</reference>
<feature type="domain" description="PHD-type" evidence="15">
    <location>
        <begin position="205"/>
        <end position="255"/>
    </location>
</feature>
<dbReference type="SMART" id="SM00558">
    <property type="entry name" value="JmjC"/>
    <property type="match status" value="1"/>
</dbReference>
<dbReference type="AlphaFoldDB" id="A0A077Z3X1"/>
<dbReference type="CDD" id="cd16100">
    <property type="entry name" value="ARID"/>
    <property type="match status" value="1"/>
</dbReference>